<protein>
    <submittedName>
        <fullName evidence="1">Uncharacterized protein</fullName>
    </submittedName>
</protein>
<comment type="caution">
    <text evidence="1">The sequence shown here is derived from an EMBL/GenBank/DDBJ whole genome shotgun (WGS) entry which is preliminary data.</text>
</comment>
<evidence type="ECO:0000313" key="2">
    <source>
        <dbReference type="Proteomes" id="UP000336646"/>
    </source>
</evidence>
<gene>
    <name evidence="1" type="ORF">EKI59_01160</name>
</gene>
<reference evidence="1 2" key="1">
    <citation type="submission" date="2018-12" db="EMBL/GenBank/DDBJ databases">
        <title>Corynebacterium sanguinis sp. nov., a clinically-associated and environmental corynebacterium.</title>
        <authorList>
            <person name="Gonzales-Siles L."/>
            <person name="Jaen-Luchoro D."/>
            <person name="Cardew S."/>
            <person name="Inganas E."/>
            <person name="Ohlen M."/>
            <person name="Jensie-Markopolous S."/>
            <person name="Pinyeiro-Iglesias B."/>
            <person name="Molin K."/>
            <person name="Skovbjerg S."/>
            <person name="Svensson-Stadler L."/>
            <person name="Funke G."/>
            <person name="Moore E.R.B."/>
        </authorList>
    </citation>
    <scope>NUCLEOTIDE SEQUENCE [LARGE SCALE GENOMIC DNA]</scope>
    <source>
        <strain evidence="1 2">58734</strain>
    </source>
</reference>
<evidence type="ECO:0000313" key="1">
    <source>
        <dbReference type="EMBL" id="TVS30417.1"/>
    </source>
</evidence>
<name>A0A6C1U2N9_9CORY</name>
<accession>A0A6C1U2N9</accession>
<dbReference type="AlphaFoldDB" id="A0A6C1U2N9"/>
<dbReference type="RefSeq" id="WP_144772418.1">
    <property type="nucleotide sequence ID" value="NZ_RXIR01000001.1"/>
</dbReference>
<proteinExistence type="predicted"/>
<dbReference type="OrthoDB" id="10009252at2"/>
<dbReference type="Proteomes" id="UP000336646">
    <property type="component" value="Unassembled WGS sequence"/>
</dbReference>
<organism evidence="1 2">
    <name type="scientific">Corynebacterium sanguinis</name>
    <dbReference type="NCBI Taxonomy" id="2594913"/>
    <lineage>
        <taxon>Bacteria</taxon>
        <taxon>Bacillati</taxon>
        <taxon>Actinomycetota</taxon>
        <taxon>Actinomycetes</taxon>
        <taxon>Mycobacteriales</taxon>
        <taxon>Corynebacteriaceae</taxon>
        <taxon>Corynebacterium</taxon>
    </lineage>
</organism>
<dbReference type="EMBL" id="RXIR01000001">
    <property type="protein sequence ID" value="TVS30417.1"/>
    <property type="molecule type" value="Genomic_DNA"/>
</dbReference>
<sequence length="258" mass="28968">MNARRRRKREVSPVDGKQLISHDEMLAARAAHRLERRHWWDENRPGGEGETPEGDLYQWVRVTNAQGEVLGTFYLQQSDDKLERLFLTAPRKGLPPNPYDETALSNAGWGAEQFDQARDQVNQIREAIRSHPGGIDGVVNARRDELLQSGVTEGDALQALLGGYRDELEAAERGESRVSSSGKVEKFLRNAQSTHGQRLTRVVPVAATDRDTRFKFLDGPNGFTVRGSKLGPVLMGYRRAGMQHVTLEEIRQALHHLA</sequence>